<protein>
    <submittedName>
        <fullName evidence="6">Iron-containing alcohol dehydrogenase family protein</fullName>
    </submittedName>
</protein>
<dbReference type="AlphaFoldDB" id="A0A7D3XLX3"/>
<dbReference type="Proteomes" id="UP000503088">
    <property type="component" value="Chromosome"/>
</dbReference>
<name>A0A7D3XLX3_9BACL</name>
<feature type="binding site" evidence="3">
    <location>
        <position position="169"/>
    </location>
    <ligand>
        <name>glycerol</name>
        <dbReference type="ChEBI" id="CHEBI:17754"/>
    </ligand>
</feature>
<dbReference type="EMBL" id="CP048104">
    <property type="protein sequence ID" value="QKG83969.1"/>
    <property type="molecule type" value="Genomic_DNA"/>
</dbReference>
<feature type="binding site" evidence="4">
    <location>
        <begin position="114"/>
        <end position="117"/>
    </location>
    <ligand>
        <name>NAD(+)</name>
        <dbReference type="ChEBI" id="CHEBI:57540"/>
    </ligand>
</feature>
<evidence type="ECO:0000313" key="6">
    <source>
        <dbReference type="EMBL" id="QKG83969.1"/>
    </source>
</evidence>
<keyword evidence="4" id="KW-0520">NAD</keyword>
<dbReference type="GO" id="GO:0046872">
    <property type="term" value="F:metal ion binding"/>
    <property type="evidence" value="ECO:0007669"/>
    <property type="project" value="UniProtKB-KW"/>
</dbReference>
<dbReference type="GO" id="GO:0016614">
    <property type="term" value="F:oxidoreductase activity, acting on CH-OH group of donors"/>
    <property type="evidence" value="ECO:0007669"/>
    <property type="project" value="InterPro"/>
</dbReference>
<dbReference type="PANTHER" id="PTHR43616">
    <property type="entry name" value="GLYCEROL DEHYDROGENASE"/>
    <property type="match status" value="1"/>
</dbReference>
<keyword evidence="2" id="KW-0560">Oxidoreductase</keyword>
<feature type="binding site" evidence="4">
    <location>
        <position position="129"/>
    </location>
    <ligand>
        <name>NAD(+)</name>
        <dbReference type="ChEBI" id="CHEBI:57540"/>
    </ligand>
</feature>
<evidence type="ECO:0000256" key="4">
    <source>
        <dbReference type="PIRSR" id="PIRSR000112-3"/>
    </source>
</evidence>
<evidence type="ECO:0000256" key="3">
    <source>
        <dbReference type="PIRSR" id="PIRSR000112-1"/>
    </source>
</evidence>
<feature type="binding site" evidence="4">
    <location>
        <position position="123"/>
    </location>
    <ligand>
        <name>NAD(+)</name>
        <dbReference type="ChEBI" id="CHEBI:57540"/>
    </ligand>
</feature>
<gene>
    <name evidence="6" type="ORF">GXN76_05430</name>
</gene>
<evidence type="ECO:0000256" key="2">
    <source>
        <dbReference type="ARBA" id="ARBA00023002"/>
    </source>
</evidence>
<accession>A0A7D3XLX3</accession>
<dbReference type="PANTHER" id="PTHR43616:SF3">
    <property type="entry name" value="HYDROXYCARBOXYLATE DEHYDROGENASE A"/>
    <property type="match status" value="1"/>
</dbReference>
<evidence type="ECO:0000259" key="5">
    <source>
        <dbReference type="Pfam" id="PF00465"/>
    </source>
</evidence>
<comment type="cofactor">
    <cofactor evidence="3">
        <name>Zn(2+)</name>
        <dbReference type="ChEBI" id="CHEBI:29105"/>
    </cofactor>
    <text evidence="3">Binds 1 zinc ion per subunit.</text>
</comment>
<keyword evidence="7" id="KW-1185">Reference proteome</keyword>
<feature type="binding site" evidence="3">
    <location>
        <position position="253"/>
    </location>
    <ligand>
        <name>glycerol</name>
        <dbReference type="ChEBI" id="CHEBI:17754"/>
    </ligand>
</feature>
<feature type="binding site" evidence="4">
    <location>
        <begin position="92"/>
        <end position="96"/>
    </location>
    <ligand>
        <name>NAD(+)</name>
        <dbReference type="ChEBI" id="CHEBI:57540"/>
    </ligand>
</feature>
<dbReference type="KEGG" id="kpul:GXN76_05430"/>
<dbReference type="Gene3D" id="3.40.50.1970">
    <property type="match status" value="1"/>
</dbReference>
<evidence type="ECO:0000256" key="1">
    <source>
        <dbReference type="ARBA" id="ARBA00022723"/>
    </source>
</evidence>
<feature type="binding site" evidence="4">
    <location>
        <position position="125"/>
    </location>
    <ligand>
        <name>NAD(+)</name>
        <dbReference type="ChEBI" id="CHEBI:57540"/>
    </ligand>
</feature>
<dbReference type="SUPFAM" id="SSF56796">
    <property type="entry name" value="Dehydroquinate synthase-like"/>
    <property type="match status" value="1"/>
</dbReference>
<dbReference type="Gene3D" id="1.20.1090.10">
    <property type="entry name" value="Dehydroquinate synthase-like - alpha domain"/>
    <property type="match status" value="1"/>
</dbReference>
<reference evidence="6 7" key="1">
    <citation type="submission" date="2020-01" db="EMBL/GenBank/DDBJ databases">
        <authorList>
            <person name="Gulvik C.A."/>
            <person name="Batra D.G."/>
        </authorList>
    </citation>
    <scope>NUCLEOTIDE SEQUENCE [LARGE SCALE GENOMIC DNA]</scope>
    <source>
        <strain evidence="6 7">W9323</strain>
    </source>
</reference>
<evidence type="ECO:0000313" key="7">
    <source>
        <dbReference type="Proteomes" id="UP000503088"/>
    </source>
</evidence>
<dbReference type="InterPro" id="IPR016205">
    <property type="entry name" value="Glycerol_DH"/>
</dbReference>
<feature type="binding site" evidence="3">
    <location>
        <position position="270"/>
    </location>
    <ligand>
        <name>glycerol</name>
        <dbReference type="ChEBI" id="CHEBI:17754"/>
    </ligand>
</feature>
<dbReference type="PIRSF" id="PIRSF000112">
    <property type="entry name" value="Glycerol_dehydrogenase"/>
    <property type="match status" value="1"/>
</dbReference>
<keyword evidence="1 3" id="KW-0479">Metal-binding</keyword>
<dbReference type="CDD" id="cd08172">
    <property type="entry name" value="GlyDH-like"/>
    <property type="match status" value="1"/>
</dbReference>
<organism evidence="6 7">
    <name type="scientific">Kroppenstedtia pulmonis</name>
    <dbReference type="NCBI Taxonomy" id="1380685"/>
    <lineage>
        <taxon>Bacteria</taxon>
        <taxon>Bacillati</taxon>
        <taxon>Bacillota</taxon>
        <taxon>Bacilli</taxon>
        <taxon>Bacillales</taxon>
        <taxon>Thermoactinomycetaceae</taxon>
        <taxon>Kroppenstedtia</taxon>
    </lineage>
</organism>
<feature type="domain" description="Alcohol dehydrogenase iron-type/glycerol dehydrogenase GldA" evidence="5">
    <location>
        <begin position="8"/>
        <end position="133"/>
    </location>
</feature>
<dbReference type="InterPro" id="IPR001670">
    <property type="entry name" value="ADH_Fe/GldA"/>
</dbReference>
<sequence>MIPVRPGPDQYLCQGGILIQLEELLQKQGWKRALLIHGDSSWRAARPYLPIRALERCDLLPSIDLCTDREVKRLSNFVDPATQDVIIGVGGGRVMDLAKAVANRRGLPILLIPTLPSTCAACTPLSVFYDDKGAFIRYDIHPQGQRLVLVEPDILLHAPVTSLRAGIGDTLAKWYEAKALSATLVEQPVSIRMGLQAASICRNILLTDGEGALSAIKTNTITPSFLRVIDCILMLGGTVGGFAERYGRVAAAHSVHNALTHVSAAKGWLHGDKVAYGILIQLALTDNWEEIDLLIPYYKALGLPASLSELGVDPGNKELLRLLARTALQKNESIHNMEQDFTEEDLLNALQRVEYHTTFQKEELPL</sequence>
<proteinExistence type="predicted"/>
<dbReference type="RefSeq" id="WP_173221214.1">
    <property type="nucleotide sequence ID" value="NZ_CP048104.1"/>
</dbReference>
<keyword evidence="3" id="KW-0862">Zinc</keyword>
<dbReference type="Pfam" id="PF00465">
    <property type="entry name" value="Fe-ADH"/>
    <property type="match status" value="1"/>
</dbReference>